<dbReference type="PANTHER" id="PTHR13554:SF10">
    <property type="entry name" value="26S PROTEASOME NON-ATPASE REGULATORY SUBUNIT 5"/>
    <property type="match status" value="1"/>
</dbReference>
<evidence type="ECO:0000256" key="2">
    <source>
        <dbReference type="ARBA" id="ARBA00014933"/>
    </source>
</evidence>
<reference evidence="3 4" key="1">
    <citation type="submission" date="2023-08" db="EMBL/GenBank/DDBJ databases">
        <title>A Necator americanus chromosomal reference genome.</title>
        <authorList>
            <person name="Ilik V."/>
            <person name="Petrzelkova K.J."/>
            <person name="Pardy F."/>
            <person name="Fuh T."/>
            <person name="Niatou-Singa F.S."/>
            <person name="Gouil Q."/>
            <person name="Baker L."/>
            <person name="Ritchie M.E."/>
            <person name="Jex A.R."/>
            <person name="Gazzola D."/>
            <person name="Li H."/>
            <person name="Toshio Fujiwara R."/>
            <person name="Zhan B."/>
            <person name="Aroian R.V."/>
            <person name="Pafco B."/>
            <person name="Schwarz E.M."/>
        </authorList>
    </citation>
    <scope>NUCLEOTIDE SEQUENCE [LARGE SCALE GENOMIC DNA]</scope>
    <source>
        <strain evidence="3 4">Aroian</strain>
        <tissue evidence="3">Whole animal</tissue>
    </source>
</reference>
<dbReference type="EMBL" id="JAVFWL010000003">
    <property type="protein sequence ID" value="KAK6740173.1"/>
    <property type="molecule type" value="Genomic_DNA"/>
</dbReference>
<dbReference type="InterPro" id="IPR011989">
    <property type="entry name" value="ARM-like"/>
</dbReference>
<evidence type="ECO:0000256" key="1">
    <source>
        <dbReference type="ARBA" id="ARBA00006823"/>
    </source>
</evidence>
<gene>
    <name evidence="3" type="primary">Necator_chrIII.g9333</name>
    <name evidence="3" type="ORF">RB195_008568</name>
</gene>
<evidence type="ECO:0000313" key="4">
    <source>
        <dbReference type="Proteomes" id="UP001303046"/>
    </source>
</evidence>
<evidence type="ECO:0000313" key="3">
    <source>
        <dbReference type="EMBL" id="KAK6740173.1"/>
    </source>
</evidence>
<accession>A0ABR1CP94</accession>
<comment type="similarity">
    <text evidence="1">Belongs to the proteasome subunit S5B/HSM3 family.</text>
</comment>
<dbReference type="SUPFAM" id="SSF48371">
    <property type="entry name" value="ARM repeat"/>
    <property type="match status" value="1"/>
</dbReference>
<dbReference type="Pfam" id="PF10508">
    <property type="entry name" value="Proteasom_PSMB"/>
    <property type="match status" value="1"/>
</dbReference>
<sequence>MRSASSNDLGVPPEQDQEVMWNSERFLELRREFLSDRTEFKALEILKRMIAIDANQVDENAWLECKDVISMLLNAIPVATLLETQQIMLLTALETCPPHVVTALASHLTTHHQVATPLLNGVAQAVSVAFARRINDPETYEQLAKLLAPVASNPQLLQELEHQLSTTKSSEHRFKVYQVLLCAIQRNLYTPALAPLLRRLVDELSSDDVLVRLAAMDALSDAAIASPASAAVVNESGAPQKIYELLQSSKEAPDGGFIYPSCVKFFGTLSRVYPDIINVFPSFVPAVFDMVTHFDLVEASQRALAFDTFAQVAYKAEAKQNLQTLLGVEGVRRALQALAASISSGPIELRVRHLDAMATLFEHGEDQLLSQWFSHMGSPMPTVLMSLVQKPFPDLRMASLRTFASLLSHPFGIQTFLAASGFLDWLLNPSTEHEWEAGRLKADIIRALIASNSPLIDAPLKLRMQAYFVAPKRDPEVEMML</sequence>
<keyword evidence="4" id="KW-1185">Reference proteome</keyword>
<dbReference type="PANTHER" id="PTHR13554">
    <property type="entry name" value="26S PROTEASOME NON-ATPASE REGULATORY SUBUNIT 5-RELATED"/>
    <property type="match status" value="1"/>
</dbReference>
<comment type="caution">
    <text evidence="3">The sequence shown here is derived from an EMBL/GenBank/DDBJ whole genome shotgun (WGS) entry which is preliminary data.</text>
</comment>
<proteinExistence type="inferred from homology"/>
<dbReference type="InterPro" id="IPR016024">
    <property type="entry name" value="ARM-type_fold"/>
</dbReference>
<dbReference type="Proteomes" id="UP001303046">
    <property type="component" value="Unassembled WGS sequence"/>
</dbReference>
<organism evidence="3 4">
    <name type="scientific">Necator americanus</name>
    <name type="common">Human hookworm</name>
    <dbReference type="NCBI Taxonomy" id="51031"/>
    <lineage>
        <taxon>Eukaryota</taxon>
        <taxon>Metazoa</taxon>
        <taxon>Ecdysozoa</taxon>
        <taxon>Nematoda</taxon>
        <taxon>Chromadorea</taxon>
        <taxon>Rhabditida</taxon>
        <taxon>Rhabditina</taxon>
        <taxon>Rhabditomorpha</taxon>
        <taxon>Strongyloidea</taxon>
        <taxon>Ancylostomatidae</taxon>
        <taxon>Bunostominae</taxon>
        <taxon>Necator</taxon>
    </lineage>
</organism>
<dbReference type="InterPro" id="IPR019538">
    <property type="entry name" value="PSMD5"/>
</dbReference>
<dbReference type="Gene3D" id="1.25.10.10">
    <property type="entry name" value="Leucine-rich Repeat Variant"/>
    <property type="match status" value="1"/>
</dbReference>
<protein>
    <recommendedName>
        <fullName evidence="2">26S proteasome non-ATPase regulatory subunit 5</fullName>
    </recommendedName>
</protein>
<name>A0ABR1CP94_NECAM</name>